<gene>
    <name evidence="1" type="ORF">N7493_003020</name>
</gene>
<dbReference type="EMBL" id="JAQJAN010000003">
    <property type="protein sequence ID" value="KAJ5734234.1"/>
    <property type="molecule type" value="Genomic_DNA"/>
</dbReference>
<comment type="caution">
    <text evidence="1">The sequence shown here is derived from an EMBL/GenBank/DDBJ whole genome shotgun (WGS) entry which is preliminary data.</text>
</comment>
<dbReference type="InterPro" id="IPR036322">
    <property type="entry name" value="WD40_repeat_dom_sf"/>
</dbReference>
<evidence type="ECO:0000313" key="1">
    <source>
        <dbReference type="EMBL" id="KAJ5734234.1"/>
    </source>
</evidence>
<reference evidence="1" key="1">
    <citation type="journal article" date="2023" name="IMA Fungus">
        <title>Comparative genomic study of the Penicillium genus elucidates a diverse pangenome and 15 lateral gene transfer events.</title>
        <authorList>
            <person name="Petersen C."/>
            <person name="Sorensen T."/>
            <person name="Nielsen M.R."/>
            <person name="Sondergaard T.E."/>
            <person name="Sorensen J.L."/>
            <person name="Fitzpatrick D.A."/>
            <person name="Frisvad J.C."/>
            <person name="Nielsen K.L."/>
        </authorList>
    </citation>
    <scope>NUCLEOTIDE SEQUENCE</scope>
    <source>
        <strain evidence="1">IBT 17514</strain>
    </source>
</reference>
<dbReference type="SUPFAM" id="SSF50978">
    <property type="entry name" value="WD40 repeat-like"/>
    <property type="match status" value="1"/>
</dbReference>
<evidence type="ECO:0000313" key="2">
    <source>
        <dbReference type="Proteomes" id="UP001215712"/>
    </source>
</evidence>
<accession>A0AAD6HTY7</accession>
<name>A0AAD6HTY7_9EURO</name>
<protein>
    <submittedName>
        <fullName evidence="1">Uncharacterized protein</fullName>
    </submittedName>
</protein>
<keyword evidence="2" id="KW-1185">Reference proteome</keyword>
<dbReference type="AlphaFoldDB" id="A0AAD6HTY7"/>
<reference evidence="1" key="2">
    <citation type="submission" date="2023-01" db="EMBL/GenBank/DDBJ databases">
        <authorList>
            <person name="Petersen C."/>
        </authorList>
    </citation>
    <scope>NUCLEOTIDE SEQUENCE</scope>
    <source>
        <strain evidence="1">IBT 17514</strain>
    </source>
</reference>
<sequence>MVQNTAIRATLACEEISNSDPREVIHQRLRLERGHPATTHHLDSPLSPNHDTLVNIRGMGYAHGIYAYITGDDGRTSITLTNLKTHEIIRLTTENREQLTELRVSKLMIAAVSTRGYCHIWDLRTQEHREFRLSSLHFTHFLIHGHKVVLGYRTYLIHWGWDSGIARTIPVQTQVVLVAPHPTEDQFTILRVGEEVYYGDSMVIAGMNCQMYAEKYVLNNSSQFHCQESQDQRFPLVDSEELYDAHEAQEIYEGQSSTLMSKKGNEIHGRVTLYFSLEGNQLITHTLPPLLPITNVVCMGPNLTYAALKDEDIVMIFNSTYKKPPTLVSKKMRECHHALLRHTPAFRCCWIFGDSEFLVMANLQQVEIWRFSDPYLEPLSDGDLE</sequence>
<dbReference type="Proteomes" id="UP001215712">
    <property type="component" value="Unassembled WGS sequence"/>
</dbReference>
<organism evidence="1 2">
    <name type="scientific">Penicillium malachiteum</name>
    <dbReference type="NCBI Taxonomy" id="1324776"/>
    <lineage>
        <taxon>Eukaryota</taxon>
        <taxon>Fungi</taxon>
        <taxon>Dikarya</taxon>
        <taxon>Ascomycota</taxon>
        <taxon>Pezizomycotina</taxon>
        <taxon>Eurotiomycetes</taxon>
        <taxon>Eurotiomycetidae</taxon>
        <taxon>Eurotiales</taxon>
        <taxon>Aspergillaceae</taxon>
        <taxon>Penicillium</taxon>
    </lineage>
</organism>
<proteinExistence type="predicted"/>